<reference evidence="1 2" key="1">
    <citation type="journal article" date="2012" name="Genome Biol. Evol.">
        <title>Nucleomorph genome sequence of the cryptophyte alga Chroomonas mesostigmatica CCMP1168 reveals lineage-specific gene loss and genome complexity.</title>
        <authorList>
            <person name="Moore C.E."/>
            <person name="Curtis B."/>
            <person name="Mills T."/>
            <person name="Tanifuji G."/>
            <person name="Archibald J.M."/>
        </authorList>
    </citation>
    <scope>NUCLEOTIDE SEQUENCE [LARGE SCALE GENOMIC DNA]</scope>
    <source>
        <strain evidence="1 2">CCMP1168</strain>
    </source>
</reference>
<evidence type="ECO:0000313" key="2">
    <source>
        <dbReference type="Proteomes" id="UP000243348"/>
    </source>
</evidence>
<geneLocation type="nucleomorph" evidence="1"/>
<accession>J7GAI3</accession>
<evidence type="ECO:0000313" key="1">
    <source>
        <dbReference type="EMBL" id="AFP65485.1"/>
    </source>
</evidence>
<proteinExistence type="predicted"/>
<sequence length="199" mass="24266">MSDFINSFRINYQKLKIFYNVSYRNFNEHLYTFSMEKINLLLEKFLKKIKSLLEARLIRPFFFDMKIPIFSYYQDKIFVFFTINNKKIIVKKSKVGFPDTQKNNNKNSKKILFSDKMDKILNSLTKTDQEIIRSSKIKAKLSFSKVCLDKLRIFNLHFYDKVKKISSYTKKKKEKKSFIFLNFFSHRFYGKFLFFLFFF</sequence>
<dbReference type="Proteomes" id="UP000243348">
    <property type="component" value="Nucleomorph 2"/>
</dbReference>
<dbReference type="AlphaFoldDB" id="J7GAI3"/>
<dbReference type="EMBL" id="CP003681">
    <property type="protein sequence ID" value="AFP65485.1"/>
    <property type="molecule type" value="Genomic_DNA"/>
</dbReference>
<gene>
    <name evidence="1" type="ORF">CMESO_317</name>
</gene>
<protein>
    <submittedName>
        <fullName evidence="1">Uncharacterized protein</fullName>
    </submittedName>
</protein>
<keyword evidence="1" id="KW-0542">Nucleomorph</keyword>
<organism evidence="1 2">
    <name type="scientific">Chroomonas mesostigmatica CCMP1168</name>
    <dbReference type="NCBI Taxonomy" id="1195612"/>
    <lineage>
        <taxon>Eukaryota</taxon>
        <taxon>Cryptophyceae</taxon>
        <taxon>Pyrenomonadales</taxon>
        <taxon>Chroomonadaceae</taxon>
        <taxon>Chroomonas</taxon>
    </lineage>
</organism>
<name>J7GAI3_9CRYP</name>